<dbReference type="PANTHER" id="PTHR24148:SF73">
    <property type="entry name" value="HET DOMAIN PROTEIN (AFU_ORTHOLOGUE AFUA_8G01020)"/>
    <property type="match status" value="1"/>
</dbReference>
<evidence type="ECO:0000256" key="1">
    <source>
        <dbReference type="SAM" id="MobiDB-lite"/>
    </source>
</evidence>
<evidence type="ECO:0008006" key="4">
    <source>
        <dbReference type="Google" id="ProtNLM"/>
    </source>
</evidence>
<dbReference type="PANTHER" id="PTHR24148">
    <property type="entry name" value="ANKYRIN REPEAT DOMAIN-CONTAINING PROTEIN 39 HOMOLOG-RELATED"/>
    <property type="match status" value="1"/>
</dbReference>
<evidence type="ECO:0000313" key="2">
    <source>
        <dbReference type="EMBL" id="KAK0624066.1"/>
    </source>
</evidence>
<name>A0AA40C3J3_9PEZI</name>
<reference evidence="2" key="1">
    <citation type="submission" date="2023-06" db="EMBL/GenBank/DDBJ databases">
        <title>Genome-scale phylogeny and comparative genomics of the fungal order Sordariales.</title>
        <authorList>
            <consortium name="Lawrence Berkeley National Laboratory"/>
            <person name="Hensen N."/>
            <person name="Bonometti L."/>
            <person name="Westerberg I."/>
            <person name="Brannstrom I.O."/>
            <person name="Guillou S."/>
            <person name="Cros-Aarteil S."/>
            <person name="Calhoun S."/>
            <person name="Haridas S."/>
            <person name="Kuo A."/>
            <person name="Mondo S."/>
            <person name="Pangilinan J."/>
            <person name="Riley R."/>
            <person name="Labutti K."/>
            <person name="Andreopoulos B."/>
            <person name="Lipzen A."/>
            <person name="Chen C."/>
            <person name="Yanf M."/>
            <person name="Daum C."/>
            <person name="Ng V."/>
            <person name="Clum A."/>
            <person name="Steindorff A."/>
            <person name="Ohm R."/>
            <person name="Martin F."/>
            <person name="Silar P."/>
            <person name="Natvig D."/>
            <person name="Lalanne C."/>
            <person name="Gautier V."/>
            <person name="Ament-Velasquez S.L."/>
            <person name="Kruys A."/>
            <person name="Hutchinson M.I."/>
            <person name="Powell A.J."/>
            <person name="Barry K."/>
            <person name="Miller A.N."/>
            <person name="Grigoriev I.V."/>
            <person name="Debuchy R."/>
            <person name="Gladieux P."/>
            <person name="Thoren M.H."/>
            <person name="Johannesson H."/>
        </authorList>
    </citation>
    <scope>NUCLEOTIDE SEQUENCE</scope>
    <source>
        <strain evidence="2">CBS 606.72</strain>
    </source>
</reference>
<dbReference type="EMBL" id="JAULSU010000003">
    <property type="protein sequence ID" value="KAK0624066.1"/>
    <property type="molecule type" value="Genomic_DNA"/>
</dbReference>
<sequence length="428" mass="47884">MHTRKDTSWESINKETTKNTSAGNNLPIVNGFRQKMATNTLDPNAYALLYQCRNLECADPRDRIYALLSLLPILVNVGMELRYDESITPARTYTDLVRKLIHSTGSLEILNCVREWRHDHKPRDMTELPSWAPNWAAITNRDPTPLLNWADSASYAPSRYRAARLLKASLEKHTGDPKQLIIGGIRFDEVSDLGLPWHPTADVTGAPPISRTDTEALEQWEHVAFAARPFCPYDSESDPGLRKEALLRTYIADFTCEGGSLSREHVLTYIESWCDRVGWASSFSSRGPSLSNVESALRNSPAWMQHMTTLIAQAKPSRNPLSTVKSSRDLVRHGPTKYMAYAQRIYNACAHRRLLVTKRGYIGLAPWNAETGDVVAVLHGGETPFLLRPAEEPGVYSLVGECFVYGIMGGEALGWENAIAAARDFRIV</sequence>
<dbReference type="InterPro" id="IPR052895">
    <property type="entry name" value="HetReg/Transcr_Mod"/>
</dbReference>
<protein>
    <recommendedName>
        <fullName evidence="4">Heterokaryon incompatibility protein</fullName>
    </recommendedName>
</protein>
<feature type="compositionally biased region" description="Basic and acidic residues" evidence="1">
    <location>
        <begin position="1"/>
        <end position="17"/>
    </location>
</feature>
<dbReference type="Proteomes" id="UP001175000">
    <property type="component" value="Unassembled WGS sequence"/>
</dbReference>
<comment type="caution">
    <text evidence="2">The sequence shown here is derived from an EMBL/GenBank/DDBJ whole genome shotgun (WGS) entry which is preliminary data.</text>
</comment>
<gene>
    <name evidence="2" type="ORF">B0T14DRAFT_517485</name>
</gene>
<feature type="region of interest" description="Disordered" evidence="1">
    <location>
        <begin position="1"/>
        <end position="23"/>
    </location>
</feature>
<dbReference type="Pfam" id="PF26639">
    <property type="entry name" value="Het-6_barrel"/>
    <property type="match status" value="1"/>
</dbReference>
<accession>A0AA40C3J3</accession>
<dbReference type="AlphaFoldDB" id="A0AA40C3J3"/>
<proteinExistence type="predicted"/>
<evidence type="ECO:0000313" key="3">
    <source>
        <dbReference type="Proteomes" id="UP001175000"/>
    </source>
</evidence>
<keyword evidence="3" id="KW-1185">Reference proteome</keyword>
<organism evidence="2 3">
    <name type="scientific">Immersiella caudata</name>
    <dbReference type="NCBI Taxonomy" id="314043"/>
    <lineage>
        <taxon>Eukaryota</taxon>
        <taxon>Fungi</taxon>
        <taxon>Dikarya</taxon>
        <taxon>Ascomycota</taxon>
        <taxon>Pezizomycotina</taxon>
        <taxon>Sordariomycetes</taxon>
        <taxon>Sordariomycetidae</taxon>
        <taxon>Sordariales</taxon>
        <taxon>Lasiosphaeriaceae</taxon>
        <taxon>Immersiella</taxon>
    </lineage>
</organism>